<comment type="caution">
    <text evidence="1">The sequence shown here is derived from an EMBL/GenBank/DDBJ whole genome shotgun (WGS) entry which is preliminary data.</text>
</comment>
<sequence length="168" mass="19197">MSACFYELLAQQGVELWNEESLYLASLPTHSSKAFARPCIVLKRQADNHDYVCFIYQLRGRTLGPIARFFGVPVTGNQDPGPNGGDPTISFQPLRFSTVPEFTRLGRFHLFAVPVVREQLYAPPGPPIYLHNDDLQKTIELAREKAISWAQIRPDLRKEHLTWVETRM</sequence>
<accession>A0AAW0BE46</accession>
<dbReference type="Proteomes" id="UP001362999">
    <property type="component" value="Unassembled WGS sequence"/>
</dbReference>
<organism evidence="1 2">
    <name type="scientific">Favolaschia claudopus</name>
    <dbReference type="NCBI Taxonomy" id="2862362"/>
    <lineage>
        <taxon>Eukaryota</taxon>
        <taxon>Fungi</taxon>
        <taxon>Dikarya</taxon>
        <taxon>Basidiomycota</taxon>
        <taxon>Agaricomycotina</taxon>
        <taxon>Agaricomycetes</taxon>
        <taxon>Agaricomycetidae</taxon>
        <taxon>Agaricales</taxon>
        <taxon>Marasmiineae</taxon>
        <taxon>Mycenaceae</taxon>
        <taxon>Favolaschia</taxon>
    </lineage>
</organism>
<keyword evidence="2" id="KW-1185">Reference proteome</keyword>
<name>A0AAW0BE46_9AGAR</name>
<dbReference type="EMBL" id="JAWWNJ010000035">
    <property type="protein sequence ID" value="KAK7023895.1"/>
    <property type="molecule type" value="Genomic_DNA"/>
</dbReference>
<evidence type="ECO:0000313" key="1">
    <source>
        <dbReference type="EMBL" id="KAK7023895.1"/>
    </source>
</evidence>
<reference evidence="1 2" key="1">
    <citation type="journal article" date="2024" name="J Genomics">
        <title>Draft genome sequencing and assembly of Favolaschia claudopus CIRM-BRFM 2984 isolated from oak limbs.</title>
        <authorList>
            <person name="Navarro D."/>
            <person name="Drula E."/>
            <person name="Chaduli D."/>
            <person name="Cazenave R."/>
            <person name="Ahrendt S."/>
            <person name="Wang J."/>
            <person name="Lipzen A."/>
            <person name="Daum C."/>
            <person name="Barry K."/>
            <person name="Grigoriev I.V."/>
            <person name="Favel A."/>
            <person name="Rosso M.N."/>
            <person name="Martin F."/>
        </authorList>
    </citation>
    <scope>NUCLEOTIDE SEQUENCE [LARGE SCALE GENOMIC DNA]</scope>
    <source>
        <strain evidence="1 2">CIRM-BRFM 2984</strain>
    </source>
</reference>
<gene>
    <name evidence="1" type="ORF">R3P38DRAFT_3194438</name>
</gene>
<protein>
    <submittedName>
        <fullName evidence="1">Uncharacterized protein</fullName>
    </submittedName>
</protein>
<dbReference type="AlphaFoldDB" id="A0AAW0BE46"/>
<proteinExistence type="predicted"/>
<evidence type="ECO:0000313" key="2">
    <source>
        <dbReference type="Proteomes" id="UP001362999"/>
    </source>
</evidence>